<sequence length="331" mass="38179">MKLHQNTQLFGDAVRITAQQMNIPPEFVEKDYWVTYALFTIFNHPSGVGKDTVFKGGTALSKCYNMIERFSEDIDLIVFRHEGETDSKLKSKLKAISTVVETVLPEVHIEGITHKMGMNRKTAHSYKKEFKGDYGQVRDLIILESTWLGYYEPYTTKSIVSFVGQMMLDNSQSDIAKENGLLPFDLLALGPIRTICEKIMSLVRFSYGENPIDDLKKKIRHTYDLHKLLKQDVILAFFHSIAFDEMLLKVANDDVKSFKNNNKWLIHHPNEALVFKDLENVWSELKTIYSGDFKNLVYGELPKEEAVLETLKMIQEKLKTISWTIKIEAKE</sequence>
<accession>A0A1W2H046</accession>
<dbReference type="RefSeq" id="WP_084119099.1">
    <property type="nucleotide sequence ID" value="NZ_LT838813.1"/>
</dbReference>
<dbReference type="GO" id="GO:0016740">
    <property type="term" value="F:transferase activity"/>
    <property type="evidence" value="ECO:0007669"/>
    <property type="project" value="UniProtKB-KW"/>
</dbReference>
<dbReference type="Proteomes" id="UP000192333">
    <property type="component" value="Chromosome I"/>
</dbReference>
<dbReference type="AlphaFoldDB" id="A0A1W2H046"/>
<dbReference type="Gene3D" id="3.10.450.620">
    <property type="entry name" value="JHP933, nucleotidyltransferase-like core domain"/>
    <property type="match status" value="1"/>
</dbReference>
<keyword evidence="2" id="KW-1185">Reference proteome</keyword>
<dbReference type="Pfam" id="PF08843">
    <property type="entry name" value="AbiEii"/>
    <property type="match status" value="1"/>
</dbReference>
<evidence type="ECO:0000313" key="1">
    <source>
        <dbReference type="EMBL" id="SMD42273.1"/>
    </source>
</evidence>
<dbReference type="EMBL" id="LT838813">
    <property type="protein sequence ID" value="SMD42273.1"/>
    <property type="molecule type" value="Genomic_DNA"/>
</dbReference>
<dbReference type="OrthoDB" id="9780929at2"/>
<evidence type="ECO:0000313" key="2">
    <source>
        <dbReference type="Proteomes" id="UP000192333"/>
    </source>
</evidence>
<dbReference type="InterPro" id="IPR014942">
    <property type="entry name" value="AbiEii"/>
</dbReference>
<gene>
    <name evidence="1" type="ORF">SAMN00777080_0816</name>
</gene>
<organism evidence="1 2">
    <name type="scientific">Aquiflexum balticum DSM 16537</name>
    <dbReference type="NCBI Taxonomy" id="758820"/>
    <lineage>
        <taxon>Bacteria</taxon>
        <taxon>Pseudomonadati</taxon>
        <taxon>Bacteroidota</taxon>
        <taxon>Cytophagia</taxon>
        <taxon>Cytophagales</taxon>
        <taxon>Cyclobacteriaceae</taxon>
        <taxon>Aquiflexum</taxon>
    </lineage>
</organism>
<keyword evidence="1" id="KW-0808">Transferase</keyword>
<name>A0A1W2H046_9BACT</name>
<proteinExistence type="predicted"/>
<reference evidence="2" key="1">
    <citation type="submission" date="2017-04" db="EMBL/GenBank/DDBJ databases">
        <authorList>
            <person name="Varghese N."/>
            <person name="Submissions S."/>
        </authorList>
    </citation>
    <scope>NUCLEOTIDE SEQUENCE [LARGE SCALE GENOMIC DNA]</scope>
    <source>
        <strain evidence="2">DSM 16537</strain>
    </source>
</reference>
<protein>
    <submittedName>
        <fullName evidence="1">Nucleotidyl transferase AbiEii toxin, Type IV TA system</fullName>
    </submittedName>
</protein>